<accession>A0A8J6B9V7</accession>
<evidence type="ECO:0000313" key="1">
    <source>
        <dbReference type="EMBL" id="KAG9392982.1"/>
    </source>
</evidence>
<gene>
    <name evidence="1" type="ORF">J8273_5576</name>
</gene>
<evidence type="ECO:0000313" key="2">
    <source>
        <dbReference type="Proteomes" id="UP000717585"/>
    </source>
</evidence>
<dbReference type="AlphaFoldDB" id="A0A8J6B9V7"/>
<dbReference type="EMBL" id="JAHDYR010000028">
    <property type="protein sequence ID" value="KAG9392982.1"/>
    <property type="molecule type" value="Genomic_DNA"/>
</dbReference>
<name>A0A8J6B9V7_9EUKA</name>
<protein>
    <submittedName>
        <fullName evidence="1">Uncharacterized protein</fullName>
    </submittedName>
</protein>
<sequence length="111" mass="12732">MDINAVVSMLHLVLPQFMDEMEVFIGMHSSSEHLRYLMTMLAAVDVLRGSSQSIRGERHGRAYSKTIHAEFLRSFLLLVREVLNEEPEALEKMDALYSGDREETMMIVEAE</sequence>
<proteinExistence type="predicted"/>
<reference evidence="1" key="1">
    <citation type="submission" date="2021-05" db="EMBL/GenBank/DDBJ databases">
        <title>A free-living protist that lacks canonical eukaryotic 1 DNA replication and segregation systems.</title>
        <authorList>
            <person name="Salas-Leiva D.E."/>
            <person name="Tromer E.C."/>
            <person name="Curtis B.A."/>
            <person name="Jerlstrom-Hultqvist J."/>
            <person name="Kolisko M."/>
            <person name="Yi Z."/>
            <person name="Salas-Leiva J.S."/>
            <person name="Gallot-Lavallee L."/>
            <person name="Kops G.J.P.L."/>
            <person name="Archibald J.M."/>
            <person name="Simpson A.G.B."/>
            <person name="Roger A.J."/>
        </authorList>
    </citation>
    <scope>NUCLEOTIDE SEQUENCE</scope>
    <source>
        <strain evidence="1">BICM</strain>
    </source>
</reference>
<dbReference type="Proteomes" id="UP000717585">
    <property type="component" value="Unassembled WGS sequence"/>
</dbReference>
<keyword evidence="2" id="KW-1185">Reference proteome</keyword>
<comment type="caution">
    <text evidence="1">The sequence shown here is derived from an EMBL/GenBank/DDBJ whole genome shotgun (WGS) entry which is preliminary data.</text>
</comment>
<organism evidence="1 2">
    <name type="scientific">Carpediemonas membranifera</name>
    <dbReference type="NCBI Taxonomy" id="201153"/>
    <lineage>
        <taxon>Eukaryota</taxon>
        <taxon>Metamonada</taxon>
        <taxon>Carpediemonas-like organisms</taxon>
        <taxon>Carpediemonas</taxon>
    </lineage>
</organism>